<dbReference type="Pfam" id="PF00646">
    <property type="entry name" value="F-box"/>
    <property type="match status" value="1"/>
</dbReference>
<sequence>MGSCTKIESLPPDCVSEILSRASPLEACICSLLSSTLRSYADSDMVWRSFLPSDHQAIVSRAVNPFSLHFSSYKLLFHYLCHPLLIDQGSKIFKLEKCSGKKSFILSARELSIAWSSHPMMWCWKQLPESRFAEVAELRTVSWLEIEGKMRTQNLTGNTTYAAYLIMNVCDEAFGVEFVPSKVSVSVGKQVQRGRAYLGCKDEKKCTMESLFYGNRREVMGKAAFGEEGEVISIPLKREDGWMEIELGEFFIDEAEAEADEEITMNLREDGYQLKGGLIIEGIEVRPKHIIFSIEKRSGKICYLLSARQLSIAWGNSPLYWSWKPIRGSRFEEAAELRTISWLEIKGSINSGMLSPNTLYGAYLQVKIADRAYGLDVLPSEVSVEVGKHKSQGTVCIRSCRKTDTKCSFRFEDEEWSEIDLGSFYTCSNEEVRMCLKEVKGVHLKGGLIVDGLEIRPKHLEKASAYRP</sequence>
<dbReference type="PANTHER" id="PTHR32278">
    <property type="entry name" value="F-BOX DOMAIN-CONTAINING PROTEIN"/>
    <property type="match status" value="1"/>
</dbReference>
<evidence type="ECO:0000313" key="3">
    <source>
        <dbReference type="Proteomes" id="UP000743370"/>
    </source>
</evidence>
<dbReference type="InterPro" id="IPR001810">
    <property type="entry name" value="F-box_dom"/>
</dbReference>
<dbReference type="EMBL" id="JABFOF010000006">
    <property type="protein sequence ID" value="KAG2395103.1"/>
    <property type="molecule type" value="Genomic_DNA"/>
</dbReference>
<dbReference type="Pfam" id="PF14299">
    <property type="entry name" value="PP2"/>
    <property type="match status" value="2"/>
</dbReference>
<dbReference type="PANTHER" id="PTHR32278:SF15">
    <property type="entry name" value="F-BOX PROTEIN PP2-B13-RELATED"/>
    <property type="match status" value="1"/>
</dbReference>
<reference evidence="2 3" key="1">
    <citation type="submission" date="2020-05" db="EMBL/GenBank/DDBJ databases">
        <title>Vigna angularis (adzuki bean) Var. LongXiaoDou No. 4 denovo assembly.</title>
        <authorList>
            <person name="Xiang H."/>
        </authorList>
    </citation>
    <scope>NUCLEOTIDE SEQUENCE [LARGE SCALE GENOMIC DNA]</scope>
    <source>
        <tissue evidence="2">Leaf</tissue>
    </source>
</reference>
<organism evidence="2 3">
    <name type="scientific">Phaseolus angularis</name>
    <name type="common">Azuki bean</name>
    <name type="synonym">Vigna angularis</name>
    <dbReference type="NCBI Taxonomy" id="3914"/>
    <lineage>
        <taxon>Eukaryota</taxon>
        <taxon>Viridiplantae</taxon>
        <taxon>Streptophyta</taxon>
        <taxon>Embryophyta</taxon>
        <taxon>Tracheophyta</taxon>
        <taxon>Spermatophyta</taxon>
        <taxon>Magnoliopsida</taxon>
        <taxon>eudicotyledons</taxon>
        <taxon>Gunneridae</taxon>
        <taxon>Pentapetalae</taxon>
        <taxon>rosids</taxon>
        <taxon>fabids</taxon>
        <taxon>Fabales</taxon>
        <taxon>Fabaceae</taxon>
        <taxon>Papilionoideae</taxon>
        <taxon>50 kb inversion clade</taxon>
        <taxon>NPAAA clade</taxon>
        <taxon>indigoferoid/millettioid clade</taxon>
        <taxon>Phaseoleae</taxon>
        <taxon>Vigna</taxon>
    </lineage>
</organism>
<accession>A0A8T0K980</accession>
<evidence type="ECO:0000259" key="1">
    <source>
        <dbReference type="SMART" id="SM00256"/>
    </source>
</evidence>
<dbReference type="InterPro" id="IPR036047">
    <property type="entry name" value="F-box-like_dom_sf"/>
</dbReference>
<dbReference type="SMART" id="SM00256">
    <property type="entry name" value="FBOX"/>
    <property type="match status" value="1"/>
</dbReference>
<gene>
    <name evidence="2" type="ORF">HKW66_Vig0075210</name>
</gene>
<name>A0A8T0K980_PHAAN</name>
<evidence type="ECO:0000313" key="2">
    <source>
        <dbReference type="EMBL" id="KAG2395103.1"/>
    </source>
</evidence>
<proteinExistence type="predicted"/>
<dbReference type="Proteomes" id="UP000743370">
    <property type="component" value="Unassembled WGS sequence"/>
</dbReference>
<protein>
    <submittedName>
        <fullName evidence="2">F-box protein</fullName>
    </submittedName>
</protein>
<dbReference type="InterPro" id="IPR025886">
    <property type="entry name" value="PP2-like"/>
</dbReference>
<feature type="domain" description="F-box" evidence="1">
    <location>
        <begin position="10"/>
        <end position="50"/>
    </location>
</feature>
<dbReference type="AlphaFoldDB" id="A0A8T0K980"/>
<dbReference type="Gene3D" id="1.20.1280.50">
    <property type="match status" value="1"/>
</dbReference>
<dbReference type="SUPFAM" id="SSF81383">
    <property type="entry name" value="F-box domain"/>
    <property type="match status" value="1"/>
</dbReference>
<comment type="caution">
    <text evidence="2">The sequence shown here is derived from an EMBL/GenBank/DDBJ whole genome shotgun (WGS) entry which is preliminary data.</text>
</comment>
<dbReference type="CDD" id="cd22162">
    <property type="entry name" value="F-box_AtSKIP3-like"/>
    <property type="match status" value="1"/>
</dbReference>